<name>A0A3B0VKV5_9ZZZZ</name>
<organism evidence="2">
    <name type="scientific">hydrothermal vent metagenome</name>
    <dbReference type="NCBI Taxonomy" id="652676"/>
    <lineage>
        <taxon>unclassified sequences</taxon>
        <taxon>metagenomes</taxon>
        <taxon>ecological metagenomes</taxon>
    </lineage>
</organism>
<gene>
    <name evidence="2" type="ORF">MNBD_CPR01-154</name>
</gene>
<proteinExistence type="predicted"/>
<sequence length="330" mass="36994">MKHHQILYIATLSLVLGTVMPLFASAHVESVPTFVTSEHNEMDSTSFRVRAKFASTTARFQERARNMRDEARNMRDEAHNEVNRARKNINNGMFGEGQNNRRNEKVNEMRNKFLERAQSRIDREVERRVEMLERFESRVENIHLPDKDKSALQMAMQEQIQNLRNLKNTVAGNVGTTTLRSAIQSVKKSYRIFALVVPKGAITASADRVNQIVSQMRIFSTKLEERINSASGDKSTLMSTLADFNKKIEAAKESAQAAVSEVNTLSPSNGDQAIFLSNRKALRDARTKLFSARRDLMAARKDAGEIVKGLFLMNAGTHATVSASSSASSE</sequence>
<keyword evidence="1" id="KW-0175">Coiled coil</keyword>
<feature type="coiled-coil region" evidence="1">
    <location>
        <begin position="114"/>
        <end position="169"/>
    </location>
</feature>
<evidence type="ECO:0000256" key="1">
    <source>
        <dbReference type="SAM" id="Coils"/>
    </source>
</evidence>
<evidence type="ECO:0000313" key="2">
    <source>
        <dbReference type="EMBL" id="VAW32294.1"/>
    </source>
</evidence>
<protein>
    <submittedName>
        <fullName evidence="2">Uncharacterized protein</fullName>
    </submittedName>
</protein>
<accession>A0A3B0VKV5</accession>
<dbReference type="EMBL" id="UOEV01000034">
    <property type="protein sequence ID" value="VAW32294.1"/>
    <property type="molecule type" value="Genomic_DNA"/>
</dbReference>
<dbReference type="AlphaFoldDB" id="A0A3B0VKV5"/>
<reference evidence="2" key="1">
    <citation type="submission" date="2018-06" db="EMBL/GenBank/DDBJ databases">
        <authorList>
            <person name="Zhirakovskaya E."/>
        </authorList>
    </citation>
    <scope>NUCLEOTIDE SEQUENCE</scope>
</reference>
<feature type="coiled-coil region" evidence="1">
    <location>
        <begin position="57"/>
        <end position="88"/>
    </location>
</feature>